<accession>A0A316ZE52</accession>
<dbReference type="InterPro" id="IPR015943">
    <property type="entry name" value="WD40/YVTN_repeat-like_dom_sf"/>
</dbReference>
<comment type="similarity">
    <text evidence="5">Belongs to the DPH7 family.</text>
</comment>
<evidence type="ECO:0000313" key="9">
    <source>
        <dbReference type="EMBL" id="PWN99328.1"/>
    </source>
</evidence>
<dbReference type="SMART" id="SM00320">
    <property type="entry name" value="WD40"/>
    <property type="match status" value="3"/>
</dbReference>
<dbReference type="EMBL" id="KZ819288">
    <property type="protein sequence ID" value="PWN99328.1"/>
    <property type="molecule type" value="Genomic_DNA"/>
</dbReference>
<dbReference type="InterPro" id="IPR001680">
    <property type="entry name" value="WD40_rpt"/>
</dbReference>
<dbReference type="GO" id="GO:0017183">
    <property type="term" value="P:protein histidyl modification to diphthamide"/>
    <property type="evidence" value="ECO:0007669"/>
    <property type="project" value="TreeGrafter"/>
</dbReference>
<dbReference type="InterPro" id="IPR036322">
    <property type="entry name" value="WD40_repeat_dom_sf"/>
</dbReference>
<dbReference type="STRING" id="58919.A0A316ZE52"/>
<dbReference type="RefSeq" id="XP_025599607.1">
    <property type="nucleotide sequence ID" value="XM_025741892.1"/>
</dbReference>
<dbReference type="AlphaFoldDB" id="A0A316ZE52"/>
<evidence type="ECO:0000256" key="8">
    <source>
        <dbReference type="SAM" id="MobiDB-lite"/>
    </source>
</evidence>
<dbReference type="PANTHER" id="PTHR46042:SF1">
    <property type="entry name" value="DIPHTHINE METHYLTRANSFERASE"/>
    <property type="match status" value="1"/>
</dbReference>
<evidence type="ECO:0000256" key="6">
    <source>
        <dbReference type="ARBA" id="ARBA00039131"/>
    </source>
</evidence>
<name>A0A316ZE52_9BASI</name>
<evidence type="ECO:0000256" key="7">
    <source>
        <dbReference type="ARBA" id="ARBA00047551"/>
    </source>
</evidence>
<dbReference type="Gene3D" id="2.130.10.10">
    <property type="entry name" value="YVTN repeat-like/Quinoprotein amine dehydrogenase"/>
    <property type="match status" value="1"/>
</dbReference>
<feature type="compositionally biased region" description="Acidic residues" evidence="8">
    <location>
        <begin position="226"/>
        <end position="236"/>
    </location>
</feature>
<evidence type="ECO:0000256" key="1">
    <source>
        <dbReference type="ARBA" id="ARBA00005156"/>
    </source>
</evidence>
<evidence type="ECO:0000256" key="3">
    <source>
        <dbReference type="ARBA" id="ARBA00022737"/>
    </source>
</evidence>
<dbReference type="Proteomes" id="UP000245946">
    <property type="component" value="Unassembled WGS sequence"/>
</dbReference>
<organism evidence="9 10">
    <name type="scientific">Tilletiopsis washingtonensis</name>
    <dbReference type="NCBI Taxonomy" id="58919"/>
    <lineage>
        <taxon>Eukaryota</taxon>
        <taxon>Fungi</taxon>
        <taxon>Dikarya</taxon>
        <taxon>Basidiomycota</taxon>
        <taxon>Ustilaginomycotina</taxon>
        <taxon>Exobasidiomycetes</taxon>
        <taxon>Entylomatales</taxon>
        <taxon>Entylomatales incertae sedis</taxon>
        <taxon>Tilletiopsis</taxon>
    </lineage>
</organism>
<proteinExistence type="inferred from homology"/>
<dbReference type="OrthoDB" id="1930760at2759"/>
<evidence type="ECO:0000256" key="2">
    <source>
        <dbReference type="ARBA" id="ARBA00022574"/>
    </source>
</evidence>
<reference evidence="9 10" key="1">
    <citation type="journal article" date="2018" name="Mol. Biol. Evol.">
        <title>Broad Genomic Sampling Reveals a Smut Pathogenic Ancestry of the Fungal Clade Ustilaginomycotina.</title>
        <authorList>
            <person name="Kijpornyongpan T."/>
            <person name="Mondo S.J."/>
            <person name="Barry K."/>
            <person name="Sandor L."/>
            <person name="Lee J."/>
            <person name="Lipzen A."/>
            <person name="Pangilinan J."/>
            <person name="LaButti K."/>
            <person name="Hainaut M."/>
            <person name="Henrissat B."/>
            <person name="Grigoriev I.V."/>
            <person name="Spatafora J.W."/>
            <person name="Aime M.C."/>
        </authorList>
    </citation>
    <scope>NUCLEOTIDE SEQUENCE [LARGE SCALE GENOMIC DNA]</scope>
    <source>
        <strain evidence="9 10">MCA 4186</strain>
    </source>
</reference>
<dbReference type="GeneID" id="37269436"/>
<protein>
    <recommendedName>
        <fullName evidence="6">methylated diphthine methylhydrolase</fullName>
        <ecNumber evidence="6">3.1.1.97</ecNumber>
    </recommendedName>
</protein>
<feature type="compositionally biased region" description="Basic and acidic residues" evidence="8">
    <location>
        <begin position="210"/>
        <end position="219"/>
    </location>
</feature>
<gene>
    <name evidence="9" type="ORF">FA09DRAFT_328738</name>
</gene>
<evidence type="ECO:0000313" key="10">
    <source>
        <dbReference type="Proteomes" id="UP000245946"/>
    </source>
</evidence>
<feature type="compositionally biased region" description="Basic and acidic residues" evidence="8">
    <location>
        <begin position="44"/>
        <end position="56"/>
    </location>
</feature>
<keyword evidence="10" id="KW-1185">Reference proteome</keyword>
<dbReference type="EC" id="3.1.1.97" evidence="6"/>
<comment type="pathway">
    <text evidence="1">Protein modification; peptidyl-diphthamide biosynthesis.</text>
</comment>
<dbReference type="InterPro" id="IPR052415">
    <property type="entry name" value="Diphthine_MTase"/>
</dbReference>
<dbReference type="PANTHER" id="PTHR46042">
    <property type="entry name" value="DIPHTHINE METHYLTRANSFERASE"/>
    <property type="match status" value="1"/>
</dbReference>
<dbReference type="GO" id="GO:0005737">
    <property type="term" value="C:cytoplasm"/>
    <property type="evidence" value="ECO:0007669"/>
    <property type="project" value="TreeGrafter"/>
</dbReference>
<feature type="region of interest" description="Disordered" evidence="8">
    <location>
        <begin position="203"/>
        <end position="236"/>
    </location>
</feature>
<keyword evidence="3" id="KW-0677">Repeat</keyword>
<keyword evidence="2" id="KW-0853">WD repeat</keyword>
<evidence type="ECO:0000256" key="5">
    <source>
        <dbReference type="ARBA" id="ARBA00038092"/>
    </source>
</evidence>
<comment type="catalytic activity">
    <reaction evidence="7">
        <text>diphthine methyl ester-[translation elongation factor 2] + H2O = diphthine-[translation elongation factor 2] + methanol + H(+)</text>
        <dbReference type="Rhea" id="RHEA:42656"/>
        <dbReference type="Rhea" id="RHEA-COMP:10172"/>
        <dbReference type="Rhea" id="RHEA-COMP:10173"/>
        <dbReference type="ChEBI" id="CHEBI:15377"/>
        <dbReference type="ChEBI" id="CHEBI:15378"/>
        <dbReference type="ChEBI" id="CHEBI:17790"/>
        <dbReference type="ChEBI" id="CHEBI:79005"/>
        <dbReference type="ChEBI" id="CHEBI:82696"/>
        <dbReference type="EC" id="3.1.1.97"/>
    </reaction>
</comment>
<sequence length="449" mass="48763">MEANQAASLYSASTELCADAIACHPHMSGLFALGTYEVTQAEAAQERGGEAEKQQEEADDQAEAASASTSPQYSRRGQVSLHRLLGSDDKVECERLDMHSGPAVLDMAWAPRSSGFALLAAEATSSISLRPLSFSSTSTTPSFGAPQQRTMNTRRALVLSLDLSSRKPGLAEAQEQHGDAKLLISQSDGSLAYLPSLSAAFEDDGSAGRQAEETPRADSRVAAAAESDDEDDDADEETLAAHAALNAAFAGRPRGLETWAAHGHEAWIAAWDCWSDGTVGWSGGDDLQMRGWDMRMPNASAGRQATFINKRSFDGGVTAMQSSHLRQHLWAVGSYDGSIRLFDARNPLRPLSSTNVGGGVWRVKWHPFDASRLLLGTMHDGFKILTLPVGTEQGQLPPREEMHIVRRFDAHESLAYGCDWDREAPEAEQTQSRVVSCSFYDRRLHVWRG</sequence>
<evidence type="ECO:0000256" key="4">
    <source>
        <dbReference type="ARBA" id="ARBA00022801"/>
    </source>
</evidence>
<dbReference type="SUPFAM" id="SSF50978">
    <property type="entry name" value="WD40 repeat-like"/>
    <property type="match status" value="1"/>
</dbReference>
<keyword evidence="4" id="KW-0378">Hydrolase</keyword>
<feature type="region of interest" description="Disordered" evidence="8">
    <location>
        <begin position="42"/>
        <end position="79"/>
    </location>
</feature>
<dbReference type="GO" id="GO:0061685">
    <property type="term" value="F:diphthine methylesterase activity"/>
    <property type="evidence" value="ECO:0007669"/>
    <property type="project" value="UniProtKB-EC"/>
</dbReference>